<organism evidence="4 5">
    <name type="scientific">Methylobacterium cerastii</name>
    <dbReference type="NCBI Taxonomy" id="932741"/>
    <lineage>
        <taxon>Bacteria</taxon>
        <taxon>Pseudomonadati</taxon>
        <taxon>Pseudomonadota</taxon>
        <taxon>Alphaproteobacteria</taxon>
        <taxon>Hyphomicrobiales</taxon>
        <taxon>Methylobacteriaceae</taxon>
        <taxon>Methylobacterium</taxon>
    </lineage>
</organism>
<accession>A0ABQ4QBJ2</accession>
<dbReference type="InterPro" id="IPR005181">
    <property type="entry name" value="SASA"/>
</dbReference>
<dbReference type="Pfam" id="PF03629">
    <property type="entry name" value="SASA"/>
    <property type="match status" value="1"/>
</dbReference>
<feature type="signal peptide" evidence="2">
    <location>
        <begin position="1"/>
        <end position="32"/>
    </location>
</feature>
<dbReference type="Gene3D" id="3.40.50.1110">
    <property type="entry name" value="SGNH hydrolase"/>
    <property type="match status" value="1"/>
</dbReference>
<evidence type="ECO:0000313" key="5">
    <source>
        <dbReference type="Proteomes" id="UP001055117"/>
    </source>
</evidence>
<keyword evidence="1" id="KW-0378">Hydrolase</keyword>
<dbReference type="PANTHER" id="PTHR31988">
    <property type="entry name" value="ESTERASE, PUTATIVE (DUF303)-RELATED"/>
    <property type="match status" value="1"/>
</dbReference>
<dbReference type="SUPFAM" id="SSF52266">
    <property type="entry name" value="SGNH hydrolase"/>
    <property type="match status" value="1"/>
</dbReference>
<keyword evidence="2" id="KW-0732">Signal</keyword>
<dbReference type="Proteomes" id="UP001055117">
    <property type="component" value="Unassembled WGS sequence"/>
</dbReference>
<gene>
    <name evidence="4" type="ORF">AFCDBAGC_0437</name>
</gene>
<name>A0ABQ4QBJ2_9HYPH</name>
<proteinExistence type="predicted"/>
<dbReference type="InterPro" id="IPR052940">
    <property type="entry name" value="Carb_Esterase_6"/>
</dbReference>
<evidence type="ECO:0000259" key="3">
    <source>
        <dbReference type="Pfam" id="PF03629"/>
    </source>
</evidence>
<sequence>MTSRVHRTGSRWASKLGLWSLIGLALASSAAAAVCSSTDRGRGTDVVLLAGQSNMVGFGLGFDATLDGMPDPRIVQWSQAGSRGRIVPAIDPLLHPGPAAGRVGLGLSFARAYIATRPPGRRILLVPAAVGGTGFANGHWNPGDDLFEGAVRRTRAALDAAPNACLAAILWHQGEADAGALSGPDYAARLARTVAAFRARIGGARQVPFVTGGFEPDWVTSSPARLAILDALAHLSDAVALTTNVSADGLAGNAGDRIHFDAASQRILGRRYFEALRTLVPPPHAERP</sequence>
<feature type="chain" id="PRO_5045713675" description="Sialate O-acetylesterase domain-containing protein" evidence="2">
    <location>
        <begin position="33"/>
        <end position="288"/>
    </location>
</feature>
<dbReference type="EMBL" id="BPQG01000006">
    <property type="protein sequence ID" value="GJD42599.1"/>
    <property type="molecule type" value="Genomic_DNA"/>
</dbReference>
<keyword evidence="5" id="KW-1185">Reference proteome</keyword>
<evidence type="ECO:0000256" key="2">
    <source>
        <dbReference type="SAM" id="SignalP"/>
    </source>
</evidence>
<protein>
    <recommendedName>
        <fullName evidence="3">Sialate O-acetylesterase domain-containing protein</fullName>
    </recommendedName>
</protein>
<evidence type="ECO:0000313" key="4">
    <source>
        <dbReference type="EMBL" id="GJD42599.1"/>
    </source>
</evidence>
<reference evidence="4 5" key="1">
    <citation type="journal article" date="2021" name="Front. Microbiol.">
        <title>Comprehensive Comparative Genomics and Phenotyping of Methylobacterium Species.</title>
        <authorList>
            <person name="Alessa O."/>
            <person name="Ogura Y."/>
            <person name="Fujitani Y."/>
            <person name="Takami H."/>
            <person name="Hayashi T."/>
            <person name="Sahin N."/>
            <person name="Tani A."/>
        </authorList>
    </citation>
    <scope>NUCLEOTIDE SEQUENCE [LARGE SCALE GENOMIC DNA]</scope>
    <source>
        <strain evidence="4 5">DSM 23679</strain>
    </source>
</reference>
<comment type="caution">
    <text evidence="4">The sequence shown here is derived from an EMBL/GenBank/DDBJ whole genome shotgun (WGS) entry which is preliminary data.</text>
</comment>
<feature type="domain" description="Sialate O-acetylesterase" evidence="3">
    <location>
        <begin position="44"/>
        <end position="276"/>
    </location>
</feature>
<dbReference type="PANTHER" id="PTHR31988:SF19">
    <property type="entry name" value="9-O-ACETYL-N-ACETYLNEURAMINIC ACID DEACETYLASE-RELATED"/>
    <property type="match status" value="1"/>
</dbReference>
<evidence type="ECO:0000256" key="1">
    <source>
        <dbReference type="ARBA" id="ARBA00022801"/>
    </source>
</evidence>
<dbReference type="InterPro" id="IPR036514">
    <property type="entry name" value="SGNH_hydro_sf"/>
</dbReference>